<dbReference type="SUPFAM" id="SSF90123">
    <property type="entry name" value="ABC transporter transmembrane region"/>
    <property type="match status" value="2"/>
</dbReference>
<evidence type="ECO:0000259" key="10">
    <source>
        <dbReference type="PROSITE" id="PS50893"/>
    </source>
</evidence>
<feature type="transmembrane region" description="Helical" evidence="9">
    <location>
        <begin position="234"/>
        <end position="256"/>
    </location>
</feature>
<dbReference type="InterPro" id="IPR027417">
    <property type="entry name" value="P-loop_NTPase"/>
</dbReference>
<dbReference type="CDD" id="cd03244">
    <property type="entry name" value="ABCC_MRP_domain2"/>
    <property type="match status" value="1"/>
</dbReference>
<proteinExistence type="predicted"/>
<feature type="transmembrane region" description="Helical" evidence="9">
    <location>
        <begin position="875"/>
        <end position="897"/>
    </location>
</feature>
<dbReference type="Gene3D" id="1.20.1560.10">
    <property type="entry name" value="ABC transporter type 1, transmembrane domain"/>
    <property type="match status" value="2"/>
</dbReference>
<evidence type="ECO:0000256" key="5">
    <source>
        <dbReference type="ARBA" id="ARBA00022840"/>
    </source>
</evidence>
<dbReference type="InterPro" id="IPR044726">
    <property type="entry name" value="ABCC_6TM_D2"/>
</dbReference>
<dbReference type="PANTHER" id="PTHR24223">
    <property type="entry name" value="ATP-BINDING CASSETTE SUB-FAMILY C"/>
    <property type="match status" value="1"/>
</dbReference>
<feature type="transmembrane region" description="Helical" evidence="9">
    <location>
        <begin position="135"/>
        <end position="152"/>
    </location>
</feature>
<feature type="transmembrane region" description="Helical" evidence="9">
    <location>
        <begin position="92"/>
        <end position="123"/>
    </location>
</feature>
<evidence type="ECO:0000259" key="11">
    <source>
        <dbReference type="PROSITE" id="PS50929"/>
    </source>
</evidence>
<keyword evidence="6 9" id="KW-1133">Transmembrane helix</keyword>
<keyword evidence="7 9" id="KW-0472">Membrane</keyword>
<dbReference type="Proteomes" id="UP000695000">
    <property type="component" value="Unplaced"/>
</dbReference>
<feature type="transmembrane region" description="Helical" evidence="9">
    <location>
        <begin position="320"/>
        <end position="343"/>
    </location>
</feature>
<feature type="domain" description="ABC transmembrane type-1" evidence="11">
    <location>
        <begin position="96"/>
        <end position="379"/>
    </location>
</feature>
<dbReference type="Gene3D" id="3.40.50.300">
    <property type="entry name" value="P-loop containing nucleotide triphosphate hydrolases"/>
    <property type="match status" value="2"/>
</dbReference>
<feature type="region of interest" description="Disordered" evidence="8">
    <location>
        <begin position="636"/>
        <end position="669"/>
    </location>
</feature>
<evidence type="ECO:0000313" key="13">
    <source>
        <dbReference type="RefSeq" id="XP_017778100.1"/>
    </source>
</evidence>
<evidence type="ECO:0000256" key="3">
    <source>
        <dbReference type="ARBA" id="ARBA00022692"/>
    </source>
</evidence>
<dbReference type="PANTHER" id="PTHR24223:SF415">
    <property type="entry name" value="FI20190P1"/>
    <property type="match status" value="1"/>
</dbReference>
<feature type="compositionally biased region" description="Basic and acidic residues" evidence="8">
    <location>
        <begin position="637"/>
        <end position="649"/>
    </location>
</feature>
<feature type="transmembrane region" description="Helical" evidence="9">
    <location>
        <begin position="988"/>
        <end position="1010"/>
    </location>
</feature>
<feature type="domain" description="ABC transporter" evidence="10">
    <location>
        <begin position="1085"/>
        <end position="1314"/>
    </location>
</feature>
<evidence type="ECO:0000256" key="1">
    <source>
        <dbReference type="ARBA" id="ARBA00004141"/>
    </source>
</evidence>
<evidence type="ECO:0000256" key="6">
    <source>
        <dbReference type="ARBA" id="ARBA00022989"/>
    </source>
</evidence>
<evidence type="ECO:0000256" key="9">
    <source>
        <dbReference type="SAM" id="Phobius"/>
    </source>
</evidence>
<dbReference type="GeneID" id="108563822"/>
<dbReference type="CDD" id="cd18580">
    <property type="entry name" value="ABC_6TM_ABCC_D2"/>
    <property type="match status" value="1"/>
</dbReference>
<dbReference type="Pfam" id="PF00005">
    <property type="entry name" value="ABC_tran"/>
    <property type="match status" value="2"/>
</dbReference>
<feature type="domain" description="ABC transporter" evidence="10">
    <location>
        <begin position="410"/>
        <end position="633"/>
    </location>
</feature>
<dbReference type="Pfam" id="PF00664">
    <property type="entry name" value="ABC_membrane"/>
    <property type="match status" value="2"/>
</dbReference>
<dbReference type="CDD" id="cd03250">
    <property type="entry name" value="ABCC_MRP_domain1"/>
    <property type="match status" value="1"/>
</dbReference>
<feature type="domain" description="ABC transmembrane type-1" evidence="11">
    <location>
        <begin position="737"/>
        <end position="1047"/>
    </location>
</feature>
<evidence type="ECO:0000256" key="2">
    <source>
        <dbReference type="ARBA" id="ARBA00022448"/>
    </source>
</evidence>
<evidence type="ECO:0000313" key="12">
    <source>
        <dbReference type="Proteomes" id="UP000695000"/>
    </source>
</evidence>
<reference evidence="13" key="1">
    <citation type="submission" date="2025-08" db="UniProtKB">
        <authorList>
            <consortium name="RefSeq"/>
        </authorList>
    </citation>
    <scope>IDENTIFICATION</scope>
    <source>
        <tissue evidence="13">Whole Larva</tissue>
    </source>
</reference>
<feature type="transmembrane region" description="Helical" evidence="9">
    <location>
        <begin position="805"/>
        <end position="827"/>
    </location>
</feature>
<dbReference type="InterPro" id="IPR003593">
    <property type="entry name" value="AAA+_ATPase"/>
</dbReference>
<dbReference type="InterPro" id="IPR036640">
    <property type="entry name" value="ABC1_TM_sf"/>
</dbReference>
<accession>A0ABM1MU50</accession>
<keyword evidence="5" id="KW-0067">ATP-binding</keyword>
<evidence type="ECO:0000256" key="4">
    <source>
        <dbReference type="ARBA" id="ARBA00022741"/>
    </source>
</evidence>
<dbReference type="SUPFAM" id="SSF52540">
    <property type="entry name" value="P-loop containing nucleoside triphosphate hydrolases"/>
    <property type="match status" value="2"/>
</dbReference>
<organism evidence="12 13">
    <name type="scientific">Nicrophorus vespilloides</name>
    <name type="common">Boreal carrion beetle</name>
    <dbReference type="NCBI Taxonomy" id="110193"/>
    <lineage>
        <taxon>Eukaryota</taxon>
        <taxon>Metazoa</taxon>
        <taxon>Ecdysozoa</taxon>
        <taxon>Arthropoda</taxon>
        <taxon>Hexapoda</taxon>
        <taxon>Insecta</taxon>
        <taxon>Pterygota</taxon>
        <taxon>Neoptera</taxon>
        <taxon>Endopterygota</taxon>
        <taxon>Coleoptera</taxon>
        <taxon>Polyphaga</taxon>
        <taxon>Staphyliniformia</taxon>
        <taxon>Silphidae</taxon>
        <taxon>Nicrophorinae</taxon>
        <taxon>Nicrophorus</taxon>
    </lineage>
</organism>
<dbReference type="InterPro" id="IPR017871">
    <property type="entry name" value="ABC_transporter-like_CS"/>
</dbReference>
<evidence type="ECO:0000256" key="8">
    <source>
        <dbReference type="SAM" id="MobiDB-lite"/>
    </source>
</evidence>
<dbReference type="InterPro" id="IPR003439">
    <property type="entry name" value="ABC_transporter-like_ATP-bd"/>
</dbReference>
<keyword evidence="2" id="KW-0813">Transport</keyword>
<feature type="transmembrane region" description="Helical" evidence="9">
    <location>
        <begin position="208"/>
        <end position="228"/>
    </location>
</feature>
<dbReference type="SMART" id="SM00382">
    <property type="entry name" value="AAA"/>
    <property type="match status" value="2"/>
</dbReference>
<keyword evidence="4" id="KW-0547">Nucleotide-binding</keyword>
<dbReference type="PROSITE" id="PS50929">
    <property type="entry name" value="ABC_TM1F"/>
    <property type="match status" value="2"/>
</dbReference>
<evidence type="ECO:0000256" key="7">
    <source>
        <dbReference type="ARBA" id="ARBA00023136"/>
    </source>
</evidence>
<dbReference type="PROSITE" id="PS00211">
    <property type="entry name" value="ABC_TRANSPORTER_1"/>
    <property type="match status" value="2"/>
</dbReference>
<gene>
    <name evidence="13" type="primary">LOC108563822</name>
</gene>
<dbReference type="InterPro" id="IPR011527">
    <property type="entry name" value="ABC1_TM_dom"/>
</dbReference>
<feature type="transmembrane region" description="Helical" evidence="9">
    <location>
        <begin position="363"/>
        <end position="385"/>
    </location>
</feature>
<dbReference type="RefSeq" id="XP_017778100.1">
    <property type="nucleotide sequence ID" value="XM_017922611.1"/>
</dbReference>
<dbReference type="PROSITE" id="PS50893">
    <property type="entry name" value="ABC_TRANSPORTER_2"/>
    <property type="match status" value="2"/>
</dbReference>
<sequence>MDPGIQLTADNPHRKANILSRLCFTWMIGLFRKGVKYGLKVSDLYKTLDRDKSDMLGDKLELNWMNEIARAKKKNEDPSLVNAISKTFLGHYMMYGILLFVQFVVLRSFQPVVLGYLISLFAPNIEDDGDNQTKMYISGAVLVLISLVVIFFNHHCNFGQSAIGMRVRIAVSSLVYRKLLKLSKKSLGQTAAGQVVNLLSNDVSRFDYVSIALHYIWIAPFQVAVVAYFIWEQVGISCLSGILAMILLTLPVQGYLGKLTSSVRSKIAVRTDNRVRLMNEIISGIQVIKMYAWEKPFQKMVRAIRASEIKVLTTSAYLRGIFLSCMVFIERTTLYLTVITYVLLDNVITADKVFSMSQFFNLLQLALAIFLPMAISFGAETVVSIRRLQTFLVMEEKALSNIDRTSKDKINLTNVNASWTSEKEHLTLNGLNLTIPAGKLCAIVGPVGSGKSSILQLLLGELPTMNGQVSLCGDISYSSQEPWLFVSNVRNNILFGQEYNKELYKKVTKVCALLPDFDQFPQRDKTMVGERGVSLSGGQRARINLARAVYRSADIYLMDDPLSAVDTHVGKHLFEECIVNYLKGKTRILVTHQLQYLKKADIIVVMNEGKIEAQGTFEELSKSDFSFTKMMVAADETSEKKQQEAEKPKQLQRNESTKSIKSIKSIADEDMPEKDEEEIGLAGKSATKEYLKAAGNCCTLFMVALVIILGQVSCSGADYWVSFWTEHEQIKHKDDPIITVFGPTVIERFVDYVSHKSREMFNSDSPLKHGAIYYTYDVVNKSSSAERKVDWDEIFGTPMDTYAAIYVYTAIIVAIIILTLVRSFAFFKITMIASENLHSMMFNSLLQAPMRFFDTNPSGRVLNRFSKDMGAVDELLPRVTMEAMQIMLVMVGILVMIAISNYYMIIAMVVFIILFIFLRKWYLTTVKVIKHLEGITKSPVFSHLNSSLNGITTIRASHAEKGLIKEFDHHQDAHTSAWFLTIACTSSFGLWIDMVCVIFTAVVTFSFIFLNLSGDVSGSMVGLAISQSLILTGMLQHGMRQTAEVVNQMASVERVLHYTTLDMEGPFIAPKDELVPKEWPSTGDLKFKHMSMKYTPHDPPVLKDLHLDISSGEKIGIVGRTGAGKSSLISALFRLAPLEGTIVVDELETHTLGLTTLRQKIAIIPQEPVLFSATLRYNLDPFNQFTDDALWFALDEVELKESVPSLDFIVDEGGANFSLGQRQLVCLARAILRNNKILVLDEATANVDPGTDALIQTTIRKKFANCTVLTIAHRLNTIMDSDKVLVMDAGRMIEFEHPHLLLQKPEGHFTKMVEQTGPTMTKTLREVALDAYNKTHPNVAVPS</sequence>
<keyword evidence="12" id="KW-1185">Reference proteome</keyword>
<keyword evidence="3 9" id="KW-0812">Transmembrane</keyword>
<dbReference type="InterPro" id="IPR050173">
    <property type="entry name" value="ABC_transporter_C-like"/>
</dbReference>
<name>A0ABM1MU50_NICVS</name>
<protein>
    <submittedName>
        <fullName evidence="13">Multidrug resistance-associated protein 4</fullName>
    </submittedName>
</protein>
<comment type="subcellular location">
    <subcellularLocation>
        <location evidence="1">Membrane</location>
        <topology evidence="1">Multi-pass membrane protein</topology>
    </subcellularLocation>
</comment>